<accession>A0A806TSP8</accession>
<proteinExistence type="predicted"/>
<evidence type="ECO:0000313" key="2">
    <source>
        <dbReference type="Proteomes" id="UP000036410"/>
    </source>
</evidence>
<dbReference type="EMBL" id="CP010586">
    <property type="protein sequence ID" value="AKP77477.1"/>
    <property type="molecule type" value="Genomic_DNA"/>
</dbReference>
<gene>
    <name evidence="1" type="ORF">AS52_02516</name>
</gene>
<sequence>MNRRQKAVGYHHESMMGGGKIVEVIDPPDSRGIYRAKVSVNGIEKIPVSTFFQRIGTELKFLMQLTKLMKINALLTVNQVYMQEGLLRV</sequence>
<organism evidence="1 2">
    <name type="scientific">Priestia megaterium Q3</name>
    <dbReference type="NCBI Taxonomy" id="1452722"/>
    <lineage>
        <taxon>Bacteria</taxon>
        <taxon>Bacillati</taxon>
        <taxon>Bacillota</taxon>
        <taxon>Bacilli</taxon>
        <taxon>Bacillales</taxon>
        <taxon>Bacillaceae</taxon>
        <taxon>Priestia</taxon>
    </lineage>
</organism>
<evidence type="ECO:0000313" key="1">
    <source>
        <dbReference type="EMBL" id="AKP77477.1"/>
    </source>
</evidence>
<reference evidence="1 2" key="1">
    <citation type="submission" date="2015-01" db="EMBL/GenBank/DDBJ databases">
        <title>Genome sequence of bacillus megaterium Q3.</title>
        <authorList>
            <person name="Wang Y."/>
            <person name="Luo K."/>
            <person name="Bai L."/>
            <person name="Luo F."/>
        </authorList>
    </citation>
    <scope>NUCLEOTIDE SEQUENCE [LARGE SCALE GENOMIC DNA]</scope>
    <source>
        <strain evidence="1 2">Q3</strain>
    </source>
</reference>
<name>A0A806TSP8_PRIMG</name>
<dbReference type="Proteomes" id="UP000036410">
    <property type="component" value="Chromosome"/>
</dbReference>
<protein>
    <submittedName>
        <fullName evidence="1">Uncharacterized protein</fullName>
    </submittedName>
</protein>
<dbReference type="AlphaFoldDB" id="A0A806TSP8"/>